<feature type="signal peptide" evidence="1">
    <location>
        <begin position="1"/>
        <end position="20"/>
    </location>
</feature>
<proteinExistence type="predicted"/>
<dbReference type="InterPro" id="IPR022435">
    <property type="entry name" value="Surface-anchored_actinobac"/>
</dbReference>
<evidence type="ECO:0000313" key="3">
    <source>
        <dbReference type="Proteomes" id="UP001147653"/>
    </source>
</evidence>
<gene>
    <name evidence="2" type="ORF">OJ997_34000</name>
</gene>
<dbReference type="NCBIfam" id="TIGR03769">
    <property type="entry name" value="P_ac_wall_RPT"/>
    <property type="match status" value="1"/>
</dbReference>
<dbReference type="RefSeq" id="WP_270029870.1">
    <property type="nucleotide sequence ID" value="NZ_JAPDDP010000110.1"/>
</dbReference>
<dbReference type="EMBL" id="JAPDDP010000110">
    <property type="protein sequence ID" value="MDA0185369.1"/>
    <property type="molecule type" value="Genomic_DNA"/>
</dbReference>
<comment type="caution">
    <text evidence="2">The sequence shown here is derived from an EMBL/GenBank/DDBJ whole genome shotgun (WGS) entry which is preliminary data.</text>
</comment>
<name>A0A9X3NFQ2_9ACTN</name>
<keyword evidence="3" id="KW-1185">Reference proteome</keyword>
<dbReference type="NCBIfam" id="NF038134">
    <property type="entry name" value="choice_anch_M"/>
    <property type="match status" value="1"/>
</dbReference>
<keyword evidence="1" id="KW-0732">Signal</keyword>
<evidence type="ECO:0000313" key="2">
    <source>
        <dbReference type="EMBL" id="MDA0185369.1"/>
    </source>
</evidence>
<evidence type="ECO:0000256" key="1">
    <source>
        <dbReference type="SAM" id="SignalP"/>
    </source>
</evidence>
<accession>A0A9X3NFQ2</accession>
<feature type="chain" id="PRO_5040898638" evidence="1">
    <location>
        <begin position="21"/>
        <end position="193"/>
    </location>
</feature>
<sequence>MRTILLTLAVLLAGAAPAHAAVTLRSGHADLGARIIGGKLQTQVKDSTGSKVVWREPSDVVIEVGSKARHTLPSDSFLGRKGTRVWMIPQAQRSGVIWLGWNTEELRSLRGSVAWTLERVSGPGRVAVFQTGSFGKADVLFDSQRSKPGTRSIAVGVHAHGNWAFTRAGTYKLRFKMSAGSRSDTTTLTIRVR</sequence>
<dbReference type="Proteomes" id="UP001147653">
    <property type="component" value="Unassembled WGS sequence"/>
</dbReference>
<reference evidence="2" key="1">
    <citation type="submission" date="2022-10" db="EMBL/GenBank/DDBJ databases">
        <title>The WGS of Solirubrobacter phytolaccae KCTC 29190.</title>
        <authorList>
            <person name="Jiang Z."/>
        </authorList>
    </citation>
    <scope>NUCLEOTIDE SEQUENCE</scope>
    <source>
        <strain evidence="2">KCTC 29190</strain>
    </source>
</reference>
<organism evidence="2 3">
    <name type="scientific">Solirubrobacter phytolaccae</name>
    <dbReference type="NCBI Taxonomy" id="1404360"/>
    <lineage>
        <taxon>Bacteria</taxon>
        <taxon>Bacillati</taxon>
        <taxon>Actinomycetota</taxon>
        <taxon>Thermoleophilia</taxon>
        <taxon>Solirubrobacterales</taxon>
        <taxon>Solirubrobacteraceae</taxon>
        <taxon>Solirubrobacter</taxon>
    </lineage>
</organism>
<protein>
    <submittedName>
        <fullName evidence="2">Choice-of-anchor M domain-containing protein</fullName>
    </submittedName>
</protein>
<dbReference type="AlphaFoldDB" id="A0A9X3NFQ2"/>